<dbReference type="Proteomes" id="UP001152797">
    <property type="component" value="Unassembled WGS sequence"/>
</dbReference>
<name>A0A9P1FXU0_9DINO</name>
<dbReference type="OrthoDB" id="423717at2759"/>
<comment type="caution">
    <text evidence="2">The sequence shown here is derived from an EMBL/GenBank/DDBJ whole genome shotgun (WGS) entry which is preliminary data.</text>
</comment>
<evidence type="ECO:0000256" key="1">
    <source>
        <dbReference type="SAM" id="MobiDB-lite"/>
    </source>
</evidence>
<dbReference type="EMBL" id="CAMXCT030001671">
    <property type="protein sequence ID" value="CAL4779433.1"/>
    <property type="molecule type" value="Genomic_DNA"/>
</dbReference>
<feature type="region of interest" description="Disordered" evidence="1">
    <location>
        <begin position="1"/>
        <end position="37"/>
    </location>
</feature>
<reference evidence="2" key="1">
    <citation type="submission" date="2022-10" db="EMBL/GenBank/DDBJ databases">
        <authorList>
            <person name="Chen Y."/>
            <person name="Dougan E. K."/>
            <person name="Chan C."/>
            <person name="Rhodes N."/>
            <person name="Thang M."/>
        </authorList>
    </citation>
    <scope>NUCLEOTIDE SEQUENCE</scope>
</reference>
<dbReference type="EMBL" id="CAMXCT010001671">
    <property type="protein sequence ID" value="CAI3992121.1"/>
    <property type="molecule type" value="Genomic_DNA"/>
</dbReference>
<proteinExistence type="predicted"/>
<feature type="region of interest" description="Disordered" evidence="1">
    <location>
        <begin position="136"/>
        <end position="155"/>
    </location>
</feature>
<reference evidence="3" key="2">
    <citation type="submission" date="2024-04" db="EMBL/GenBank/DDBJ databases">
        <authorList>
            <person name="Chen Y."/>
            <person name="Shah S."/>
            <person name="Dougan E. K."/>
            <person name="Thang M."/>
            <person name="Chan C."/>
        </authorList>
    </citation>
    <scope>NUCLEOTIDE SEQUENCE [LARGE SCALE GENOMIC DNA]</scope>
</reference>
<gene>
    <name evidence="2" type="ORF">C1SCF055_LOCUS18974</name>
</gene>
<feature type="compositionally biased region" description="Gly residues" evidence="1">
    <location>
        <begin position="8"/>
        <end position="17"/>
    </location>
</feature>
<keyword evidence="4" id="KW-1185">Reference proteome</keyword>
<evidence type="ECO:0000313" key="3">
    <source>
        <dbReference type="EMBL" id="CAL1145496.1"/>
    </source>
</evidence>
<evidence type="ECO:0000313" key="4">
    <source>
        <dbReference type="Proteomes" id="UP001152797"/>
    </source>
</evidence>
<protein>
    <submittedName>
        <fullName evidence="2">Uncharacterized protein</fullName>
    </submittedName>
</protein>
<organism evidence="2">
    <name type="scientific">Cladocopium goreaui</name>
    <dbReference type="NCBI Taxonomy" id="2562237"/>
    <lineage>
        <taxon>Eukaryota</taxon>
        <taxon>Sar</taxon>
        <taxon>Alveolata</taxon>
        <taxon>Dinophyceae</taxon>
        <taxon>Suessiales</taxon>
        <taxon>Symbiodiniaceae</taxon>
        <taxon>Cladocopium</taxon>
    </lineage>
</organism>
<dbReference type="AlphaFoldDB" id="A0A9P1FXU0"/>
<accession>A0A9P1FXU0</accession>
<sequence>MQFQGFGTSSGGSGRAGEGPPEPKAQPKKKAVPVSKKLSSNIATCSQKLTEILGWQSKLKDNTAGLTDQLLGGFKKELDGRYKSLQDARVELERLYGKRVDDSKIDLPEFQQLKEECLAGIRQDPPKAKAKAKAKAIPNKPAEDGNGGDGAGAAVRDDRSSPLYAFLLKEAGLGDTCFQEFKHHGVKLQGPCASLSSAGCRGKFSSNVQRDILRKVVKHDPDQVKIDSISVPVQKQRGPNGVENRNLPVVMPHDLVDLLPHIDESEIKHYWDHLSKVNSPLAKISPEKNHYPLWIWGDEAQYRENGDEIMLICIGAVLDNRKHSIESCYPLSICRSELKAGFPTVRGILEAVVASLTSLYEDGASVPGGQHVHFAVTEIRGDWKWQAGLSRKQDVETLTFLGPLLQLPAFQVEMIRWDGMHTINLGADLWVIASVIKKLFEYDLFGGTDMDEGDRLLIAYDDFRTWARTNKVQHSVPKFRPWRFRSKQHPWPELQSKAYNARVMLAWLCEVVVGLANGVYQDDEWIPLLASCTWHLAEWHRNTELLGRYLTPENALQLQRHCDGCLVYYLSLADKAVRANELLFPIRPKLHAYQELAFIQVQDCLNHRFFQGYKPEDFIGRLAVVAASANNSAVEFIALKRFYVGPLRISMALFLPQIWV</sequence>
<evidence type="ECO:0000313" key="2">
    <source>
        <dbReference type="EMBL" id="CAI3992121.1"/>
    </source>
</evidence>
<dbReference type="EMBL" id="CAMXCT020001671">
    <property type="protein sequence ID" value="CAL1145496.1"/>
    <property type="molecule type" value="Genomic_DNA"/>
</dbReference>